<proteinExistence type="predicted"/>
<accession>A0A5C6V2Z0</accession>
<evidence type="ECO:0000313" key="2">
    <source>
        <dbReference type="EMBL" id="TXC78866.1"/>
    </source>
</evidence>
<organism evidence="2 3">
    <name type="scientific">Luteibaculum oceani</name>
    <dbReference type="NCBI Taxonomy" id="1294296"/>
    <lineage>
        <taxon>Bacteria</taxon>
        <taxon>Pseudomonadati</taxon>
        <taxon>Bacteroidota</taxon>
        <taxon>Flavobacteriia</taxon>
        <taxon>Flavobacteriales</taxon>
        <taxon>Luteibaculaceae</taxon>
        <taxon>Luteibaculum</taxon>
    </lineage>
</organism>
<feature type="transmembrane region" description="Helical" evidence="1">
    <location>
        <begin position="105"/>
        <end position="127"/>
    </location>
</feature>
<reference evidence="2 3" key="1">
    <citation type="submission" date="2019-08" db="EMBL/GenBank/DDBJ databases">
        <title>Genome of Luteibaculum oceani JCM 18817.</title>
        <authorList>
            <person name="Bowman J.P."/>
        </authorList>
    </citation>
    <scope>NUCLEOTIDE SEQUENCE [LARGE SCALE GENOMIC DNA]</scope>
    <source>
        <strain evidence="2 3">JCM 18817</strain>
    </source>
</reference>
<dbReference type="AlphaFoldDB" id="A0A5C6V2Z0"/>
<gene>
    <name evidence="2" type="ORF">FRX97_06540</name>
</gene>
<keyword evidence="1" id="KW-0812">Transmembrane</keyword>
<evidence type="ECO:0000313" key="3">
    <source>
        <dbReference type="Proteomes" id="UP000321168"/>
    </source>
</evidence>
<name>A0A5C6V2Z0_9FLAO</name>
<protein>
    <submittedName>
        <fullName evidence="2">Uncharacterized protein</fullName>
    </submittedName>
</protein>
<feature type="transmembrane region" description="Helical" evidence="1">
    <location>
        <begin position="21"/>
        <end position="46"/>
    </location>
</feature>
<dbReference type="EMBL" id="VORB01000005">
    <property type="protein sequence ID" value="TXC78866.1"/>
    <property type="molecule type" value="Genomic_DNA"/>
</dbReference>
<keyword evidence="3" id="KW-1185">Reference proteome</keyword>
<evidence type="ECO:0000256" key="1">
    <source>
        <dbReference type="SAM" id="Phobius"/>
    </source>
</evidence>
<keyword evidence="1" id="KW-0472">Membrane</keyword>
<dbReference type="Proteomes" id="UP000321168">
    <property type="component" value="Unassembled WGS sequence"/>
</dbReference>
<feature type="transmembrane region" description="Helical" evidence="1">
    <location>
        <begin position="58"/>
        <end position="78"/>
    </location>
</feature>
<comment type="caution">
    <text evidence="2">The sequence shown here is derived from an EMBL/GenBank/DDBJ whole genome shotgun (WGS) entry which is preliminary data.</text>
</comment>
<dbReference type="RefSeq" id="WP_147014390.1">
    <property type="nucleotide sequence ID" value="NZ_VORB01000005.1"/>
</dbReference>
<keyword evidence="1" id="KW-1133">Transmembrane helix</keyword>
<sequence>MKGLYRKRNADNTTNAGVLGVFLIVFNLHSVIVLLECFTGVNVGLLEFWKPSDTPKVGMGYIGGFSLAVAYLLGIGFVKKNTSEKERRLILKNIVSQGRRKLTSVFYTLFSVLLFLFTILLLIITIIPDGGIK</sequence>